<evidence type="ECO:0000256" key="3">
    <source>
        <dbReference type="ARBA" id="ARBA00022676"/>
    </source>
</evidence>
<dbReference type="InterPro" id="IPR008166">
    <property type="entry name" value="Glyco_transf_92"/>
</dbReference>
<evidence type="ECO:0000313" key="8">
    <source>
        <dbReference type="WBParaSite" id="Bm1624c.1"/>
    </source>
</evidence>
<protein>
    <recommendedName>
        <fullName evidence="6">Glycosyltransferase family 92 protein</fullName>
        <ecNumber evidence="6">2.4.1.-</ecNumber>
    </recommendedName>
</protein>
<keyword evidence="6" id="KW-1133">Transmembrane helix</keyword>
<keyword evidence="6" id="KW-0812">Transmembrane</keyword>
<evidence type="ECO:0000256" key="2">
    <source>
        <dbReference type="ARBA" id="ARBA00007647"/>
    </source>
</evidence>
<name>A0A5S6PC13_BRUMA</name>
<dbReference type="Pfam" id="PF01697">
    <property type="entry name" value="Glyco_transf_92"/>
    <property type="match status" value="1"/>
</dbReference>
<evidence type="ECO:0000313" key="7">
    <source>
        <dbReference type="Proteomes" id="UP000006672"/>
    </source>
</evidence>
<dbReference type="GO" id="GO:0016020">
    <property type="term" value="C:membrane"/>
    <property type="evidence" value="ECO:0007669"/>
    <property type="project" value="UniProtKB-SubCell"/>
</dbReference>
<accession>A0A5S6PC13</accession>
<comment type="subcellular location">
    <subcellularLocation>
        <location evidence="1">Membrane</location>
        <topology evidence="1">Single-pass membrane protein</topology>
    </subcellularLocation>
</comment>
<dbReference type="PANTHER" id="PTHR47024:SF1">
    <property type="entry name" value="GLYCOSYLTRANSFERASE FAMILY 92 PROTEIN"/>
    <property type="match status" value="1"/>
</dbReference>
<dbReference type="PANTHER" id="PTHR47024">
    <property type="entry name" value="BIOFILM ABSENT ON HEAD (AFTER YERSINIA EXPOSURE)-RELATED"/>
    <property type="match status" value="1"/>
</dbReference>
<organism evidence="7 8">
    <name type="scientific">Brugia malayi</name>
    <name type="common">Filarial nematode worm</name>
    <dbReference type="NCBI Taxonomy" id="6279"/>
    <lineage>
        <taxon>Eukaryota</taxon>
        <taxon>Metazoa</taxon>
        <taxon>Ecdysozoa</taxon>
        <taxon>Nematoda</taxon>
        <taxon>Chromadorea</taxon>
        <taxon>Rhabditida</taxon>
        <taxon>Spirurina</taxon>
        <taxon>Spiruromorpha</taxon>
        <taxon>Filarioidea</taxon>
        <taxon>Onchocercidae</taxon>
        <taxon>Brugia</taxon>
    </lineage>
</organism>
<evidence type="ECO:0000256" key="5">
    <source>
        <dbReference type="ARBA" id="ARBA00023136"/>
    </source>
</evidence>
<dbReference type="GO" id="GO:0016757">
    <property type="term" value="F:glycosyltransferase activity"/>
    <property type="evidence" value="ECO:0007669"/>
    <property type="project" value="UniProtKB-UniRule"/>
</dbReference>
<dbReference type="WBParaSite" id="Bm1624c.1">
    <property type="protein sequence ID" value="Bm1624c.1"/>
    <property type="gene ID" value="WBGene00221885"/>
</dbReference>
<sequence>MRGYSTIRFSIPRIRLFLKFIIGVIIVSLSITALLLSITLFLLRERFSQPWLNLRGSTATGDDGFLCKQHAVPNLLRHEESAARNLTSKSLIIIRSVLLLQQGELYLKILLLKKCETDVSDIRLQIDLKQILCPAIKHIESDNCPWDWAPGCAWSSFIATTKLEFVPNHILLSFNNHAIGLHLEPSHHIENLPFAVCTQPLYWYIDWLQVIEFIEIWSFQGVNHFFFYFYTISQLVMDVLQYYEAKGTVTLLPWRSFPVGENENPNRDVYRVPLIAFIEKKAELCPRCGSFAAIHRKMYYSSPRPRNDFRWHDVRFDWLTNVGYGLPEIEGPHKQIVRPETVSIISTHSTRKSYPGYIDVNLNSSEIVLLHASYKWSETNHSMNDMAYKQM</sequence>
<keyword evidence="4 6" id="KW-0808">Transferase</keyword>
<keyword evidence="3 6" id="KW-0328">Glycosyltransferase</keyword>
<evidence type="ECO:0000256" key="6">
    <source>
        <dbReference type="RuleBase" id="RU366017"/>
    </source>
</evidence>
<evidence type="ECO:0000256" key="4">
    <source>
        <dbReference type="ARBA" id="ARBA00022679"/>
    </source>
</evidence>
<evidence type="ECO:0000256" key="1">
    <source>
        <dbReference type="ARBA" id="ARBA00004167"/>
    </source>
</evidence>
<gene>
    <name evidence="8" type="primary">Bm1624</name>
</gene>
<keyword evidence="5 6" id="KW-0472">Membrane</keyword>
<proteinExistence type="inferred from homology"/>
<dbReference type="Proteomes" id="UP000006672">
    <property type="component" value="Unassembled WGS sequence"/>
</dbReference>
<reference evidence="8" key="2">
    <citation type="submission" date="2019-12" db="UniProtKB">
        <authorList>
            <consortium name="WormBaseParasite"/>
        </authorList>
    </citation>
    <scope>IDENTIFICATION</scope>
</reference>
<comment type="similarity">
    <text evidence="2 6">Belongs to the glycosyltransferase 92 family.</text>
</comment>
<keyword evidence="7" id="KW-1185">Reference proteome</keyword>
<dbReference type="EC" id="2.4.1.-" evidence="6"/>
<dbReference type="InParanoid" id="A0A5S6PC13"/>
<dbReference type="AlphaFoldDB" id="A0A5S6PC13"/>
<feature type="transmembrane region" description="Helical" evidence="6">
    <location>
        <begin position="20"/>
        <end position="43"/>
    </location>
</feature>
<reference evidence="7" key="1">
    <citation type="journal article" date="2007" name="Science">
        <title>Draft genome of the filarial nematode parasite Brugia malayi.</title>
        <authorList>
            <person name="Ghedin E."/>
            <person name="Wang S."/>
            <person name="Spiro D."/>
            <person name="Caler E."/>
            <person name="Zhao Q."/>
            <person name="Crabtree J."/>
            <person name="Allen J.E."/>
            <person name="Delcher A.L."/>
            <person name="Guiliano D.B."/>
            <person name="Miranda-Saavedra D."/>
            <person name="Angiuoli S.V."/>
            <person name="Creasy T."/>
            <person name="Amedeo P."/>
            <person name="Haas B."/>
            <person name="El-Sayed N.M."/>
            <person name="Wortman J.R."/>
            <person name="Feldblyum T."/>
            <person name="Tallon L."/>
            <person name="Schatz M."/>
            <person name="Shumway M."/>
            <person name="Koo H."/>
            <person name="Salzberg S.L."/>
            <person name="Schobel S."/>
            <person name="Pertea M."/>
            <person name="Pop M."/>
            <person name="White O."/>
            <person name="Barton G.J."/>
            <person name="Carlow C.K."/>
            <person name="Crawford M.J."/>
            <person name="Daub J."/>
            <person name="Dimmic M.W."/>
            <person name="Estes C.F."/>
            <person name="Foster J.M."/>
            <person name="Ganatra M."/>
            <person name="Gregory W.F."/>
            <person name="Johnson N.M."/>
            <person name="Jin J."/>
            <person name="Komuniecki R."/>
            <person name="Korf I."/>
            <person name="Kumar S."/>
            <person name="Laney S."/>
            <person name="Li B.W."/>
            <person name="Li W."/>
            <person name="Lindblom T.H."/>
            <person name="Lustigman S."/>
            <person name="Ma D."/>
            <person name="Maina C.V."/>
            <person name="Martin D.M."/>
            <person name="McCarter J.P."/>
            <person name="McReynolds L."/>
            <person name="Mitreva M."/>
            <person name="Nutman T.B."/>
            <person name="Parkinson J."/>
            <person name="Peregrin-Alvarez J.M."/>
            <person name="Poole C."/>
            <person name="Ren Q."/>
            <person name="Saunders L."/>
            <person name="Sluder A.E."/>
            <person name="Smith K."/>
            <person name="Stanke M."/>
            <person name="Unnasch T.R."/>
            <person name="Ware J."/>
            <person name="Wei A.D."/>
            <person name="Weil G."/>
            <person name="Williams D.J."/>
            <person name="Zhang Y."/>
            <person name="Williams S.A."/>
            <person name="Fraser-Liggett C."/>
            <person name="Slatko B."/>
            <person name="Blaxter M.L."/>
            <person name="Scott A.L."/>
        </authorList>
    </citation>
    <scope>NUCLEOTIDE SEQUENCE</scope>
    <source>
        <strain evidence="7">FR3</strain>
    </source>
</reference>